<name>A0ABP1NSF7_XYLVO</name>
<keyword evidence="4" id="KW-1185">Reference proteome</keyword>
<evidence type="ECO:0000256" key="1">
    <source>
        <dbReference type="SAM" id="MobiDB-lite"/>
    </source>
</evidence>
<reference evidence="3 4" key="1">
    <citation type="submission" date="2024-08" db="EMBL/GenBank/DDBJ databases">
        <authorList>
            <person name="Will J Nash"/>
            <person name="Angela Man"/>
            <person name="Seanna McTaggart"/>
            <person name="Kendall Baker"/>
            <person name="Tom Barker"/>
            <person name="Leah Catchpole"/>
            <person name="Alex Durrant"/>
            <person name="Karim Gharbi"/>
            <person name="Naomi Irish"/>
            <person name="Gemy Kaithakottil"/>
            <person name="Debby Ku"/>
            <person name="Aaliyah Providence"/>
            <person name="Felix Shaw"/>
            <person name="David Swarbreck"/>
            <person name="Chris Watkins"/>
            <person name="Ann M. McCartney"/>
            <person name="Giulio Formenti"/>
            <person name="Alice Mouton"/>
            <person name="Noel Vella"/>
            <person name="Bjorn M von Reumont"/>
            <person name="Adriana Vella"/>
            <person name="Wilfried Haerty"/>
        </authorList>
    </citation>
    <scope>NUCLEOTIDE SEQUENCE [LARGE SCALE GENOMIC DNA]</scope>
</reference>
<feature type="chain" id="PRO_5045941635" evidence="2">
    <location>
        <begin position="20"/>
        <end position="117"/>
    </location>
</feature>
<feature type="region of interest" description="Disordered" evidence="1">
    <location>
        <begin position="47"/>
        <end position="92"/>
    </location>
</feature>
<dbReference type="Proteomes" id="UP001642520">
    <property type="component" value="Unassembled WGS sequence"/>
</dbReference>
<comment type="caution">
    <text evidence="3">The sequence shown here is derived from an EMBL/GenBank/DDBJ whole genome shotgun (WGS) entry which is preliminary data.</text>
</comment>
<feature type="compositionally biased region" description="Polar residues" evidence="1">
    <location>
        <begin position="56"/>
        <end position="92"/>
    </location>
</feature>
<gene>
    <name evidence="3" type="ORF">XYLVIOL_LOCUS6390</name>
</gene>
<evidence type="ECO:0000313" key="4">
    <source>
        <dbReference type="Proteomes" id="UP001642520"/>
    </source>
</evidence>
<protein>
    <submittedName>
        <fullName evidence="3">Uncharacterized protein</fullName>
    </submittedName>
</protein>
<organism evidence="3 4">
    <name type="scientific">Xylocopa violacea</name>
    <name type="common">Violet carpenter bee</name>
    <name type="synonym">Apis violacea</name>
    <dbReference type="NCBI Taxonomy" id="135666"/>
    <lineage>
        <taxon>Eukaryota</taxon>
        <taxon>Metazoa</taxon>
        <taxon>Ecdysozoa</taxon>
        <taxon>Arthropoda</taxon>
        <taxon>Hexapoda</taxon>
        <taxon>Insecta</taxon>
        <taxon>Pterygota</taxon>
        <taxon>Neoptera</taxon>
        <taxon>Endopterygota</taxon>
        <taxon>Hymenoptera</taxon>
        <taxon>Apocrita</taxon>
        <taxon>Aculeata</taxon>
        <taxon>Apoidea</taxon>
        <taxon>Anthophila</taxon>
        <taxon>Apidae</taxon>
        <taxon>Xylocopa</taxon>
        <taxon>Xylocopa</taxon>
    </lineage>
</organism>
<feature type="signal peptide" evidence="2">
    <location>
        <begin position="1"/>
        <end position="19"/>
    </location>
</feature>
<keyword evidence="2" id="KW-0732">Signal</keyword>
<sequence>MTGILVVFLFIINIIHLSCELNSDTHSKHPRYEFILHKCTASVQFNRKHQNEEKSNMNLNKRSFTMQDENSTSPQIHPATDSANSKLNNDDAFNNYSETNNMSIKRLFMERIAKARL</sequence>
<accession>A0ABP1NSF7</accession>
<evidence type="ECO:0000313" key="3">
    <source>
        <dbReference type="EMBL" id="CAL7943944.1"/>
    </source>
</evidence>
<proteinExistence type="predicted"/>
<evidence type="ECO:0000256" key="2">
    <source>
        <dbReference type="SAM" id="SignalP"/>
    </source>
</evidence>
<dbReference type="EMBL" id="CAXAJV020001293">
    <property type="protein sequence ID" value="CAL7943944.1"/>
    <property type="molecule type" value="Genomic_DNA"/>
</dbReference>